<evidence type="ECO:0000313" key="2">
    <source>
        <dbReference type="WBParaSite" id="JU765_v2.g18042.t1"/>
    </source>
</evidence>
<organism evidence="1 2">
    <name type="scientific">Panagrolaimus sp. JU765</name>
    <dbReference type="NCBI Taxonomy" id="591449"/>
    <lineage>
        <taxon>Eukaryota</taxon>
        <taxon>Metazoa</taxon>
        <taxon>Ecdysozoa</taxon>
        <taxon>Nematoda</taxon>
        <taxon>Chromadorea</taxon>
        <taxon>Rhabditida</taxon>
        <taxon>Tylenchina</taxon>
        <taxon>Panagrolaimomorpha</taxon>
        <taxon>Panagrolaimoidea</taxon>
        <taxon>Panagrolaimidae</taxon>
        <taxon>Panagrolaimus</taxon>
    </lineage>
</organism>
<accession>A0AC34QNR3</accession>
<protein>
    <submittedName>
        <fullName evidence="2">DM domain-containing protein</fullName>
    </submittedName>
</protein>
<sequence>MPSSQFLPWLKNQKVYACQRCLNHNLTVARKDHKKHCPFLNCNCPDCLLVDKRRVLNAELARVKSMEIQENSKENVSSGSESSETSNVSLNPVPVERLPHCQRCAQHNVQNRLKGHKRFCAFRDCSCAKCRVVTERQRLMADQIKLRRRQKKQKAVLQQSISTPESPSSSNPEIPNFEKNPENSVAIFPNPMFSQIFPPFPMQNLQFLMTVYNLQQQILRNQLGQTSPTNFFVKSESPTSPLFWPEQK</sequence>
<proteinExistence type="predicted"/>
<reference evidence="2" key="1">
    <citation type="submission" date="2022-11" db="UniProtKB">
        <authorList>
            <consortium name="WormBaseParasite"/>
        </authorList>
    </citation>
    <scope>IDENTIFICATION</scope>
</reference>
<evidence type="ECO:0000313" key="1">
    <source>
        <dbReference type="Proteomes" id="UP000887576"/>
    </source>
</evidence>
<name>A0AC34QNR3_9BILA</name>
<dbReference type="WBParaSite" id="JU765_v2.g18042.t1">
    <property type="protein sequence ID" value="JU765_v2.g18042.t1"/>
    <property type="gene ID" value="JU765_v2.g18042"/>
</dbReference>
<dbReference type="Proteomes" id="UP000887576">
    <property type="component" value="Unplaced"/>
</dbReference>